<name>A0A1G9S507_9BACI</name>
<gene>
    <name evidence="2" type="ORF">SAMN05216244_2286</name>
</gene>
<keyword evidence="3" id="KW-1185">Reference proteome</keyword>
<accession>A0A1G9S507</accession>
<feature type="transmembrane region" description="Helical" evidence="1">
    <location>
        <begin position="12"/>
        <end position="32"/>
    </location>
</feature>
<sequence>MERPLFIWLKVAKENIFLVIAVITLMAFLYPFG</sequence>
<keyword evidence="1" id="KW-0812">Transmembrane</keyword>
<organism evidence="2 3">
    <name type="scientific">Sediminibacillus halophilus</name>
    <dbReference type="NCBI Taxonomy" id="482461"/>
    <lineage>
        <taxon>Bacteria</taxon>
        <taxon>Bacillati</taxon>
        <taxon>Bacillota</taxon>
        <taxon>Bacilli</taxon>
        <taxon>Bacillales</taxon>
        <taxon>Bacillaceae</taxon>
        <taxon>Sediminibacillus</taxon>
    </lineage>
</organism>
<dbReference type="AlphaFoldDB" id="A0A1G9S507"/>
<reference evidence="3" key="1">
    <citation type="submission" date="2016-10" db="EMBL/GenBank/DDBJ databases">
        <authorList>
            <person name="Varghese N."/>
            <person name="Submissions S."/>
        </authorList>
    </citation>
    <scope>NUCLEOTIDE SEQUENCE [LARGE SCALE GENOMIC DNA]</scope>
    <source>
        <strain evidence="3">CGMCC 1.6199</strain>
    </source>
</reference>
<protein>
    <submittedName>
        <fullName evidence="2">Uncharacterized protein</fullName>
    </submittedName>
</protein>
<dbReference type="EMBL" id="FNHF01000002">
    <property type="protein sequence ID" value="SDM30589.1"/>
    <property type="molecule type" value="Genomic_DNA"/>
</dbReference>
<evidence type="ECO:0000256" key="1">
    <source>
        <dbReference type="SAM" id="Phobius"/>
    </source>
</evidence>
<keyword evidence="1" id="KW-1133">Transmembrane helix</keyword>
<evidence type="ECO:0000313" key="3">
    <source>
        <dbReference type="Proteomes" id="UP000182347"/>
    </source>
</evidence>
<dbReference type="Proteomes" id="UP000182347">
    <property type="component" value="Unassembled WGS sequence"/>
</dbReference>
<keyword evidence="1" id="KW-0472">Membrane</keyword>
<proteinExistence type="predicted"/>
<evidence type="ECO:0000313" key="2">
    <source>
        <dbReference type="EMBL" id="SDM30589.1"/>
    </source>
</evidence>